<evidence type="ECO:0000256" key="3">
    <source>
        <dbReference type="ARBA" id="ARBA00022729"/>
    </source>
</evidence>
<keyword evidence="4" id="KW-0574">Periplasm</keyword>
<dbReference type="CDD" id="cd13585">
    <property type="entry name" value="PBP2_TMBP_like"/>
    <property type="match status" value="1"/>
</dbReference>
<accession>A0ABM9VL62</accession>
<dbReference type="Pfam" id="PF01547">
    <property type="entry name" value="SBP_bac_1"/>
    <property type="match status" value="1"/>
</dbReference>
<evidence type="ECO:0000256" key="4">
    <source>
        <dbReference type="ARBA" id="ARBA00022764"/>
    </source>
</evidence>
<sequence>MKKLVTAAIFTALMTGTALADTTLKLVEVITSPERTETLKGIVSKFEAANPGTKVEIISLPWSEAFQKFATMVSAGDIPDVMEMPDTWLSLYANNGMLESLEPYLAKWEHTAGLSERTLELGRDVKDTAYMLPYGFYLRAMFYNKKLLEQAGVKEPPKTLEEFADASKKVAALPGKSGYCLRGGPGGLNGWVMFGASMAGSNEFFTKDGTSTFDSPGWVKGLTYVVDLYKNGYAPKDSVNWGFNEIVAGFYSGTCAFLDQDPDALIAIAQRMKPEDFGVMTMPKGPDGKTFPTIGFAGWSMMSKSENKDLSWKLIETLEGPEGNIEWNKKTGALPVHKSAEKDPFYASEQFKGWFDELADKNAVPTTMPTYLEEFAFFKDSLVIKTSQEALLGDITPEDLAKQWADYMTKAQQKFLASK</sequence>
<comment type="caution">
    <text evidence="6">The sequence shown here is derived from an EMBL/GenBank/DDBJ whole genome shotgun (WGS) entry which is preliminary data.</text>
</comment>
<dbReference type="InterPro" id="IPR006059">
    <property type="entry name" value="SBP"/>
</dbReference>
<evidence type="ECO:0000256" key="1">
    <source>
        <dbReference type="ARBA" id="ARBA00008520"/>
    </source>
</evidence>
<evidence type="ECO:0000313" key="6">
    <source>
        <dbReference type="EMBL" id="CUX57575.1"/>
    </source>
</evidence>
<proteinExistence type="inferred from homology"/>
<dbReference type="EMBL" id="FBWH01000042">
    <property type="protein sequence ID" value="CUX57575.1"/>
    <property type="molecule type" value="Genomic_DNA"/>
</dbReference>
<evidence type="ECO:0000313" key="7">
    <source>
        <dbReference type="Proteomes" id="UP000191812"/>
    </source>
</evidence>
<dbReference type="RefSeq" id="WP_035228149.1">
    <property type="nucleotide sequence ID" value="NZ_LT009757.1"/>
</dbReference>
<keyword evidence="3 5" id="KW-0732">Signal</keyword>
<organism evidence="6 7">
    <name type="scientific">Agrobacterium genomosp. 13 str. CFBP 6927</name>
    <dbReference type="NCBI Taxonomy" id="1183428"/>
    <lineage>
        <taxon>Bacteria</taxon>
        <taxon>Pseudomonadati</taxon>
        <taxon>Pseudomonadota</taxon>
        <taxon>Alphaproteobacteria</taxon>
        <taxon>Hyphomicrobiales</taxon>
        <taxon>Rhizobiaceae</taxon>
        <taxon>Rhizobium/Agrobacterium group</taxon>
        <taxon>Agrobacterium</taxon>
        <taxon>Agrobacterium tumefaciens complex</taxon>
    </lineage>
</organism>
<dbReference type="SUPFAM" id="SSF53850">
    <property type="entry name" value="Periplasmic binding protein-like II"/>
    <property type="match status" value="1"/>
</dbReference>
<dbReference type="Proteomes" id="UP000191812">
    <property type="component" value="Unassembled WGS sequence"/>
</dbReference>
<protein>
    <submittedName>
        <fullName evidence="6">ABC transporter, substrate binding protein (Sugar)</fullName>
    </submittedName>
</protein>
<feature type="signal peptide" evidence="5">
    <location>
        <begin position="1"/>
        <end position="20"/>
    </location>
</feature>
<gene>
    <name evidence="6" type="ORF">AGR13a_Lc30024</name>
</gene>
<dbReference type="Gene3D" id="3.40.190.10">
    <property type="entry name" value="Periplasmic binding protein-like II"/>
    <property type="match status" value="2"/>
</dbReference>
<feature type="chain" id="PRO_5046922742" evidence="5">
    <location>
        <begin position="21"/>
        <end position="419"/>
    </location>
</feature>
<evidence type="ECO:0000256" key="5">
    <source>
        <dbReference type="SAM" id="SignalP"/>
    </source>
</evidence>
<keyword evidence="2" id="KW-0813">Transport</keyword>
<dbReference type="PANTHER" id="PTHR30061:SF50">
    <property type="entry name" value="MALTOSE_MALTODEXTRIN-BINDING PERIPLASMIC PROTEIN"/>
    <property type="match status" value="1"/>
</dbReference>
<name>A0ABM9VL62_9HYPH</name>
<keyword evidence="7" id="KW-1185">Reference proteome</keyword>
<reference evidence="6 7" key="1">
    <citation type="submission" date="2016-01" db="EMBL/GenBank/DDBJ databases">
        <authorList>
            <person name="Regsiter A."/>
            <person name="william w."/>
        </authorList>
    </citation>
    <scope>NUCLEOTIDE SEQUENCE [LARGE SCALE GENOMIC DNA]</scope>
    <source>
        <strain evidence="6 7">CFBP 6927</strain>
    </source>
</reference>
<comment type="similarity">
    <text evidence="1">Belongs to the bacterial solute-binding protein 1 family.</text>
</comment>
<dbReference type="PANTHER" id="PTHR30061">
    <property type="entry name" value="MALTOSE-BINDING PERIPLASMIC PROTEIN"/>
    <property type="match status" value="1"/>
</dbReference>
<evidence type="ECO:0000256" key="2">
    <source>
        <dbReference type="ARBA" id="ARBA00022448"/>
    </source>
</evidence>